<sequence>MKKEFQYFYETESVVFINDSNNKTSRESEYEIKTEISSNKPFDLGSDFNTFIKYIEQTKPDIEINILLNDASVLLINVENGMLTKQDPNYPNSGLCPECNHDSNGNISDSTECSQQGVKHCAYAVYQQWSTAQIIYESITGGAQQVLLDCGIRNCLGWG</sequence>
<organism evidence="1 2">
    <name type="scientific">Corallibacter vietnamensis</name>
    <dbReference type="NCBI Taxonomy" id="904130"/>
    <lineage>
        <taxon>Bacteria</taxon>
        <taxon>Pseudomonadati</taxon>
        <taxon>Bacteroidota</taxon>
        <taxon>Flavobacteriia</taxon>
        <taxon>Flavobacteriales</taxon>
        <taxon>Flavobacteriaceae</taxon>
        <taxon>Corallibacter</taxon>
    </lineage>
</organism>
<dbReference type="RefSeq" id="WP_344728654.1">
    <property type="nucleotide sequence ID" value="NZ_BAABBI010000001.1"/>
</dbReference>
<accession>A0ABP7H5E2</accession>
<comment type="caution">
    <text evidence="1">The sequence shown here is derived from an EMBL/GenBank/DDBJ whole genome shotgun (WGS) entry which is preliminary data.</text>
</comment>
<reference evidence="2" key="1">
    <citation type="journal article" date="2019" name="Int. J. Syst. Evol. Microbiol.">
        <title>The Global Catalogue of Microorganisms (GCM) 10K type strain sequencing project: providing services to taxonomists for standard genome sequencing and annotation.</title>
        <authorList>
            <consortium name="The Broad Institute Genomics Platform"/>
            <consortium name="The Broad Institute Genome Sequencing Center for Infectious Disease"/>
            <person name="Wu L."/>
            <person name="Ma J."/>
        </authorList>
    </citation>
    <scope>NUCLEOTIDE SEQUENCE [LARGE SCALE GENOMIC DNA]</scope>
    <source>
        <strain evidence="2">JCM 17525</strain>
    </source>
</reference>
<proteinExistence type="predicted"/>
<evidence type="ECO:0000313" key="2">
    <source>
        <dbReference type="Proteomes" id="UP001501456"/>
    </source>
</evidence>
<gene>
    <name evidence="1" type="ORF">GCM10022271_13640</name>
</gene>
<evidence type="ECO:0000313" key="1">
    <source>
        <dbReference type="EMBL" id="GAA3782603.1"/>
    </source>
</evidence>
<keyword evidence="2" id="KW-1185">Reference proteome</keyword>
<dbReference type="Proteomes" id="UP001501456">
    <property type="component" value="Unassembled WGS sequence"/>
</dbReference>
<dbReference type="EMBL" id="BAABBI010000001">
    <property type="protein sequence ID" value="GAA3782603.1"/>
    <property type="molecule type" value="Genomic_DNA"/>
</dbReference>
<protein>
    <submittedName>
        <fullName evidence="1">Uncharacterized protein</fullName>
    </submittedName>
</protein>
<name>A0ABP7H5E2_9FLAO</name>